<dbReference type="PANTHER" id="PTHR30570:SF1">
    <property type="entry name" value="PHOSPHATE-BINDING PROTEIN PSTS"/>
    <property type="match status" value="1"/>
</dbReference>
<keyword evidence="1" id="KW-0732">Signal</keyword>
<dbReference type="PROSITE" id="PS51257">
    <property type="entry name" value="PROKAR_LIPOPROTEIN"/>
    <property type="match status" value="1"/>
</dbReference>
<dbReference type="KEGG" id="eao:BD94_0295"/>
<organism evidence="3 4">
    <name type="scientific">Elizabethkingia anophelis NUHP1</name>
    <dbReference type="NCBI Taxonomy" id="1338011"/>
    <lineage>
        <taxon>Bacteria</taxon>
        <taxon>Pseudomonadati</taxon>
        <taxon>Bacteroidota</taxon>
        <taxon>Flavobacteriia</taxon>
        <taxon>Flavobacteriales</taxon>
        <taxon>Weeksellaceae</taxon>
        <taxon>Elizabethkingia</taxon>
    </lineage>
</organism>
<reference evidence="3" key="1">
    <citation type="journal article" date="2013" name="Lancet">
        <title>First case of E anophelis outbreak in an intensive-care unit.</title>
        <authorList>
            <person name="Teo J."/>
            <person name="Tan S.Y."/>
            <person name="Tay M."/>
            <person name="Ding Y."/>
            <person name="Kjelleberg S."/>
            <person name="Givskov M."/>
            <person name="Lin R.T."/>
            <person name="Yang L."/>
        </authorList>
    </citation>
    <scope>NUCLEOTIDE SEQUENCE [LARGE SCALE GENOMIC DNA]</scope>
    <source>
        <strain evidence="3">NUHP1</strain>
    </source>
</reference>
<dbReference type="eggNOG" id="COG0226">
    <property type="taxonomic scope" value="Bacteria"/>
</dbReference>
<dbReference type="InterPro" id="IPR024370">
    <property type="entry name" value="PBP_domain"/>
</dbReference>
<dbReference type="HOGENOM" id="CLU_061152_1_0_10"/>
<reference evidence="3" key="2">
    <citation type="journal article" date="2015" name="Genome Biol. Evol.">
        <title>Complete Genome Sequence and Transcriptomic Analysis of the Novel Pathogen Elizabethkingia anophelis in Response to Oxidative Stress.</title>
        <authorList>
            <person name="Li Y."/>
            <person name="Liu Y."/>
            <person name="Chew S.C."/>
            <person name="Tay M."/>
            <person name="Salido M.M."/>
            <person name="Teo J."/>
            <person name="Lauro F.M."/>
            <person name="Givskov M."/>
            <person name="Yang L."/>
        </authorList>
    </citation>
    <scope>NUCLEOTIDE SEQUENCE</scope>
    <source>
        <strain evidence="3">NUHP1</strain>
    </source>
</reference>
<feature type="domain" description="PBP" evidence="2">
    <location>
        <begin position="26"/>
        <end position="261"/>
    </location>
</feature>
<name>A0A077EF21_9FLAO</name>
<dbReference type="Pfam" id="PF12849">
    <property type="entry name" value="PBP_like_2"/>
    <property type="match status" value="1"/>
</dbReference>
<evidence type="ECO:0000313" key="3">
    <source>
        <dbReference type="EMBL" id="AIL44070.1"/>
    </source>
</evidence>
<dbReference type="STRING" id="1338011.BD94_0295"/>
<sequence>MKNSLFLLVLLIIFGSCNNEKKNDYAAGSVIIATDPSFFNVTDALSYRYMKVYPEAKIELKQMKEKEALKALIENKVSTIVMSRELTETEKQSFLNNIKLKAVPAYFAADALVFVVPKESSIEKISVDDVAKMLTDEKRTLIFDGANTSNTDYIAEKLKIDPAKMQYSSLKSNEEIIENLTKFPGHIGVISLNTISRPYDEKAKELRSKIKILNITDAKGEFAPSRENLRYQKYPFTRILYFLTNEGNFGVGNGFIRYSCSQVGQLIVDKNGLQPYLLYKRMVEIK</sequence>
<protein>
    <submittedName>
        <fullName evidence="3">Putative phosphate ABC transporter, phosphate-binding component</fullName>
    </submittedName>
</protein>
<gene>
    <name evidence="3" type="ORF">BD94_0295</name>
</gene>
<dbReference type="Proteomes" id="UP000028933">
    <property type="component" value="Chromosome"/>
</dbReference>
<dbReference type="PANTHER" id="PTHR30570">
    <property type="entry name" value="PERIPLASMIC PHOSPHATE BINDING COMPONENT OF PHOSPHATE ABC TRANSPORTER"/>
    <property type="match status" value="1"/>
</dbReference>
<proteinExistence type="predicted"/>
<dbReference type="InterPro" id="IPR050811">
    <property type="entry name" value="Phosphate_ABC_transporter"/>
</dbReference>
<accession>A0A077EF21</accession>
<dbReference type="EMBL" id="CP007547">
    <property type="protein sequence ID" value="AIL44070.1"/>
    <property type="molecule type" value="Genomic_DNA"/>
</dbReference>
<dbReference type="AlphaFoldDB" id="A0A077EF21"/>
<dbReference type="Gene3D" id="3.40.190.10">
    <property type="entry name" value="Periplasmic binding protein-like II"/>
    <property type="match status" value="2"/>
</dbReference>
<dbReference type="SUPFAM" id="SSF53850">
    <property type="entry name" value="Periplasmic binding protein-like II"/>
    <property type="match status" value="1"/>
</dbReference>
<dbReference type="RefSeq" id="WP_024564769.1">
    <property type="nucleotide sequence ID" value="NZ_CP007547.1"/>
</dbReference>
<evidence type="ECO:0000313" key="4">
    <source>
        <dbReference type="Proteomes" id="UP000028933"/>
    </source>
</evidence>
<evidence type="ECO:0000259" key="2">
    <source>
        <dbReference type="Pfam" id="PF12849"/>
    </source>
</evidence>
<evidence type="ECO:0000256" key="1">
    <source>
        <dbReference type="ARBA" id="ARBA00022729"/>
    </source>
</evidence>